<dbReference type="Proteomes" id="UP000030856">
    <property type="component" value="Unassembled WGS sequence"/>
</dbReference>
<name>A0A0B0H933_SOVGS</name>
<protein>
    <submittedName>
        <fullName evidence="2">Uncharacterized protein</fullName>
    </submittedName>
</protein>
<keyword evidence="3" id="KW-1185">Reference proteome</keyword>
<dbReference type="SUPFAM" id="SSF75169">
    <property type="entry name" value="DsrEFH-like"/>
    <property type="match status" value="1"/>
</dbReference>
<keyword evidence="1" id="KW-0732">Signal</keyword>
<organism evidence="2 3">
    <name type="scientific">Solemya velum gill symbiont</name>
    <dbReference type="NCBI Taxonomy" id="2340"/>
    <lineage>
        <taxon>Bacteria</taxon>
        <taxon>Pseudomonadati</taxon>
        <taxon>Pseudomonadota</taxon>
        <taxon>Gammaproteobacteria</taxon>
        <taxon>sulfur-oxidizing symbionts</taxon>
    </lineage>
</organism>
<dbReference type="EMBL" id="JRAA01000001">
    <property type="protein sequence ID" value="KHF26688.1"/>
    <property type="molecule type" value="Genomic_DNA"/>
</dbReference>
<dbReference type="RefSeq" id="WP_043116480.1">
    <property type="nucleotide sequence ID" value="NZ_JRAA01000001.1"/>
</dbReference>
<evidence type="ECO:0000256" key="1">
    <source>
        <dbReference type="SAM" id="SignalP"/>
    </source>
</evidence>
<accession>A0A0B0H933</accession>
<dbReference type="InterPro" id="IPR027396">
    <property type="entry name" value="DsrEFH-like"/>
</dbReference>
<dbReference type="AlphaFoldDB" id="A0A0B0H933"/>
<evidence type="ECO:0000313" key="2">
    <source>
        <dbReference type="EMBL" id="KHF26688.1"/>
    </source>
</evidence>
<gene>
    <name evidence="2" type="ORF">JV46_23840</name>
</gene>
<reference evidence="2 3" key="1">
    <citation type="journal article" date="2014" name="BMC Genomics">
        <title>The genome of the intracellular bacterium of the coastal bivalve, Solemya velum: a blueprint for thriving in and out of symbiosis.</title>
        <authorList>
            <person name="Dmytrenko O."/>
            <person name="Russell S.L."/>
            <person name="Loo W.T."/>
            <person name="Fontanez K.M."/>
            <person name="Liao L."/>
            <person name="Roeselers G."/>
            <person name="Sharma R."/>
            <person name="Stewart F.J."/>
            <person name="Newton I.L."/>
            <person name="Woyke T."/>
            <person name="Wu D."/>
            <person name="Lang J.M."/>
            <person name="Eisen J.A."/>
            <person name="Cavanaugh C.M."/>
        </authorList>
    </citation>
    <scope>NUCLEOTIDE SEQUENCE [LARGE SCALE GENOMIC DNA]</scope>
    <source>
        <strain evidence="2 3">WH</strain>
    </source>
</reference>
<dbReference type="Gene3D" id="3.40.1260.10">
    <property type="entry name" value="DsrEFH-like"/>
    <property type="match status" value="1"/>
</dbReference>
<comment type="caution">
    <text evidence="2">The sequence shown here is derived from an EMBL/GenBank/DDBJ whole genome shotgun (WGS) entry which is preliminary data.</text>
</comment>
<dbReference type="eggNOG" id="COG1416">
    <property type="taxonomic scope" value="Bacteria"/>
</dbReference>
<proteinExistence type="predicted"/>
<evidence type="ECO:0000313" key="3">
    <source>
        <dbReference type="Proteomes" id="UP000030856"/>
    </source>
</evidence>
<feature type="signal peptide" evidence="1">
    <location>
        <begin position="1"/>
        <end position="19"/>
    </location>
</feature>
<feature type="chain" id="PRO_5002074709" evidence="1">
    <location>
        <begin position="20"/>
        <end position="153"/>
    </location>
</feature>
<sequence>MNRLILLLTLFLTGHLASASSFDKILAMETAPPGVVIEIVSGDSELLRSLLPQVRVNIEELRVRFPELPVAIVSHGSEQFMMVSKKAEEEQGTHHLVESLVKSDDVEFHVCGTHASWFDVMPEDSPDYVNVTPAGPTQIANYEALDYVLIVLP</sequence>